<dbReference type="RefSeq" id="WP_168849883.1">
    <property type="nucleotide sequence ID" value="NZ_JAAVSD010000022.1"/>
</dbReference>
<comment type="caution">
    <text evidence="2">The sequence shown here is derived from an EMBL/GenBank/DDBJ whole genome shotgun (WGS) entry which is preliminary data.</text>
</comment>
<sequence length="253" mass="29081">MKFRLRKIHFQETLGMILWVITVILLSVSQYCKWTKSITPILTVVISLISALIMFLLNRENDTITRIDGVKPIWKLLSIDSKIEFFSLDKSKSVLDNVRYYSIICDCEHNVKAINTLSNTKGEEIETFYFTPNAVVESEKVYSLKESSLIKESSNTVFMSLDEYKNIHKNEENIQNYKQLVVIKATTIFSDNTYFFEGDGLSGGICETKGKYEPYSGNLSNKDLMMLVKSYVEKINKHFLKGNSNLKSKTLDN</sequence>
<feature type="transmembrane region" description="Helical" evidence="1">
    <location>
        <begin position="37"/>
        <end position="57"/>
    </location>
</feature>
<protein>
    <recommendedName>
        <fullName evidence="4">SMODS-associating 2TM beta-strand rich effector domain-containing protein</fullName>
    </recommendedName>
</protein>
<keyword evidence="1" id="KW-1133">Transmembrane helix</keyword>
<reference evidence="2 3" key="1">
    <citation type="submission" date="2020-03" db="EMBL/GenBank/DDBJ databases">
        <authorList>
            <person name="Zhang Z."/>
            <person name="Guo Z."/>
            <person name="Hou Q."/>
            <person name="Shen X."/>
        </authorList>
    </citation>
    <scope>NUCLEOTIDE SEQUENCE [LARGE SCALE GENOMIC DNA]</scope>
    <source>
        <strain evidence="2 3">HBUAS51329</strain>
    </source>
</reference>
<evidence type="ECO:0000256" key="1">
    <source>
        <dbReference type="SAM" id="Phobius"/>
    </source>
</evidence>
<proteinExistence type="predicted"/>
<keyword evidence="1" id="KW-0812">Transmembrane</keyword>
<evidence type="ECO:0008006" key="4">
    <source>
        <dbReference type="Google" id="ProtNLM"/>
    </source>
</evidence>
<keyword evidence="3" id="KW-1185">Reference proteome</keyword>
<dbReference type="EMBL" id="JAAVSD010000022">
    <property type="protein sequence ID" value="NLR30146.1"/>
    <property type="molecule type" value="Genomic_DNA"/>
</dbReference>
<evidence type="ECO:0000313" key="3">
    <source>
        <dbReference type="Proteomes" id="UP000707477"/>
    </source>
</evidence>
<evidence type="ECO:0000313" key="2">
    <source>
        <dbReference type="EMBL" id="NLR30146.1"/>
    </source>
</evidence>
<name>A0ABX1L531_9LACO</name>
<accession>A0ABX1L531</accession>
<organism evidence="2 3">
    <name type="scientific">Levilactobacillus tujiorum</name>
    <dbReference type="NCBI Taxonomy" id="2912243"/>
    <lineage>
        <taxon>Bacteria</taxon>
        <taxon>Bacillati</taxon>
        <taxon>Bacillota</taxon>
        <taxon>Bacilli</taxon>
        <taxon>Lactobacillales</taxon>
        <taxon>Lactobacillaceae</taxon>
        <taxon>Levilactobacillus</taxon>
    </lineage>
</organism>
<keyword evidence="1" id="KW-0472">Membrane</keyword>
<dbReference type="Proteomes" id="UP000707477">
    <property type="component" value="Unassembled WGS sequence"/>
</dbReference>
<feature type="transmembrane region" description="Helical" evidence="1">
    <location>
        <begin position="12"/>
        <end position="31"/>
    </location>
</feature>
<gene>
    <name evidence="2" type="ORF">HEQ44_08100</name>
</gene>